<dbReference type="Proteomes" id="UP001324287">
    <property type="component" value="Chromosome"/>
</dbReference>
<proteinExistence type="predicted"/>
<accession>A0ABZ1AXW8</accession>
<evidence type="ECO:0000313" key="2">
    <source>
        <dbReference type="Proteomes" id="UP001324287"/>
    </source>
</evidence>
<keyword evidence="2" id="KW-1185">Reference proteome</keyword>
<reference evidence="1 2" key="1">
    <citation type="submission" date="2023-12" db="EMBL/GenBank/DDBJ databases">
        <title>Blastococcus brunescens sp. nov., an actonobacterium isolated from sandstone collected in sahara desert.</title>
        <authorList>
            <person name="Gtari M."/>
            <person name="Ghodhbane F."/>
        </authorList>
    </citation>
    <scope>NUCLEOTIDE SEQUENCE [LARGE SCALE GENOMIC DNA]</scope>
    <source>
        <strain evidence="1 2">BMG 8361</strain>
    </source>
</reference>
<protein>
    <submittedName>
        <fullName evidence="1">Uncharacterized protein</fullName>
    </submittedName>
</protein>
<evidence type="ECO:0000313" key="1">
    <source>
        <dbReference type="EMBL" id="WRL63414.1"/>
    </source>
</evidence>
<organism evidence="1 2">
    <name type="scientific">Blastococcus brunescens</name>
    <dbReference type="NCBI Taxonomy" id="1564165"/>
    <lineage>
        <taxon>Bacteria</taxon>
        <taxon>Bacillati</taxon>
        <taxon>Actinomycetota</taxon>
        <taxon>Actinomycetes</taxon>
        <taxon>Geodermatophilales</taxon>
        <taxon>Geodermatophilaceae</taxon>
        <taxon>Blastococcus</taxon>
    </lineage>
</organism>
<dbReference type="RefSeq" id="WP_324274749.1">
    <property type="nucleotide sequence ID" value="NZ_CP141261.1"/>
</dbReference>
<gene>
    <name evidence="1" type="ORF">U6N30_27355</name>
</gene>
<dbReference type="EMBL" id="CP141261">
    <property type="protein sequence ID" value="WRL63414.1"/>
    <property type="molecule type" value="Genomic_DNA"/>
</dbReference>
<sequence>MTAPVAEPRETSGATTGGLLRYIRTTAGPAAVDELLERSGVPYTAEQLEDQSLWWSYETRIRLFAAATDVIGDPT</sequence>
<name>A0ABZ1AXW8_9ACTN</name>